<feature type="region of interest" description="Disordered" evidence="1">
    <location>
        <begin position="1"/>
        <end position="39"/>
    </location>
</feature>
<proteinExistence type="predicted"/>
<dbReference type="GeneID" id="97303191"/>
<dbReference type="RefSeq" id="WP_134461672.1">
    <property type="nucleotide sequence ID" value="NZ_JBHSSZ010000006.1"/>
</dbReference>
<accession>A0A4Y8MRR5</accession>
<sequence>MSRHHVDGNAAIEQGRQNEGSREPQHPRDHPQGVAGAAQHRVRCITDRVLLAALQLSRGGGAAGKEQHFLSNTA</sequence>
<dbReference type="AlphaFoldDB" id="A0A4Y8MRR5"/>
<dbReference type="Proteomes" id="UP000297385">
    <property type="component" value="Unassembled WGS sequence"/>
</dbReference>
<organism evidence="2 3">
    <name type="scientific">Paraburkholderia dipogonis</name>
    <dbReference type="NCBI Taxonomy" id="1211383"/>
    <lineage>
        <taxon>Bacteria</taxon>
        <taxon>Pseudomonadati</taxon>
        <taxon>Pseudomonadota</taxon>
        <taxon>Betaproteobacteria</taxon>
        <taxon>Burkholderiales</taxon>
        <taxon>Burkholderiaceae</taxon>
        <taxon>Paraburkholderia</taxon>
    </lineage>
</organism>
<gene>
    <name evidence="2" type="ORF">E2553_25275</name>
</gene>
<evidence type="ECO:0000313" key="2">
    <source>
        <dbReference type="EMBL" id="TFE40098.1"/>
    </source>
</evidence>
<evidence type="ECO:0000313" key="3">
    <source>
        <dbReference type="Proteomes" id="UP000297385"/>
    </source>
</evidence>
<protein>
    <submittedName>
        <fullName evidence="2">Uncharacterized protein</fullName>
    </submittedName>
</protein>
<feature type="compositionally biased region" description="Basic and acidic residues" evidence="1">
    <location>
        <begin position="19"/>
        <end position="31"/>
    </location>
</feature>
<comment type="caution">
    <text evidence="2">The sequence shown here is derived from an EMBL/GenBank/DDBJ whole genome shotgun (WGS) entry which is preliminary data.</text>
</comment>
<reference evidence="2 3" key="1">
    <citation type="submission" date="2019-03" db="EMBL/GenBank/DDBJ databases">
        <title>Complete Genome Sequence of Paraburkholderia dipogonis ICMP 19430T, a Nitrogen-fixing Symbiont of the South African Invasive Legume Dipogon lignosus in New Zealand.</title>
        <authorList>
            <person name="De Meyer S.E."/>
        </authorList>
    </citation>
    <scope>NUCLEOTIDE SEQUENCE [LARGE SCALE GENOMIC DNA]</scope>
    <source>
        <strain evidence="2 3">ICMP 19430</strain>
    </source>
</reference>
<dbReference type="EMBL" id="SNVI01000002">
    <property type="protein sequence ID" value="TFE40098.1"/>
    <property type="molecule type" value="Genomic_DNA"/>
</dbReference>
<name>A0A4Y8MRR5_9BURK</name>
<evidence type="ECO:0000256" key="1">
    <source>
        <dbReference type="SAM" id="MobiDB-lite"/>
    </source>
</evidence>